<comment type="caution">
    <text evidence="1">The sequence shown here is derived from an EMBL/GenBank/DDBJ whole genome shotgun (WGS) entry which is preliminary data.</text>
</comment>
<evidence type="ECO:0000313" key="1">
    <source>
        <dbReference type="EMBL" id="KAF4043149.1"/>
    </source>
</evidence>
<evidence type="ECO:0000313" key="2">
    <source>
        <dbReference type="Proteomes" id="UP000602510"/>
    </source>
</evidence>
<accession>A0A833T691</accession>
<name>A0A833T691_PHYIN</name>
<organism evidence="1 2">
    <name type="scientific">Phytophthora infestans</name>
    <name type="common">Potato late blight agent</name>
    <name type="synonym">Botrytis infestans</name>
    <dbReference type="NCBI Taxonomy" id="4787"/>
    <lineage>
        <taxon>Eukaryota</taxon>
        <taxon>Sar</taxon>
        <taxon>Stramenopiles</taxon>
        <taxon>Oomycota</taxon>
        <taxon>Peronosporomycetes</taxon>
        <taxon>Peronosporales</taxon>
        <taxon>Peronosporaceae</taxon>
        <taxon>Phytophthora</taxon>
    </lineage>
</organism>
<reference evidence="1" key="1">
    <citation type="submission" date="2020-04" db="EMBL/GenBank/DDBJ databases">
        <title>Hybrid Assembly of Korean Phytophthora infestans isolates.</title>
        <authorList>
            <person name="Prokchorchik M."/>
            <person name="Lee Y."/>
            <person name="Seo J."/>
            <person name="Cho J.-H."/>
            <person name="Park Y.-E."/>
            <person name="Jang D.-C."/>
            <person name="Im J.-S."/>
            <person name="Choi J.-G."/>
            <person name="Park H.-J."/>
            <person name="Lee G.-B."/>
            <person name="Lee Y.-G."/>
            <person name="Hong S.-Y."/>
            <person name="Cho K."/>
            <person name="Sohn K.H."/>
        </authorList>
    </citation>
    <scope>NUCLEOTIDE SEQUENCE</scope>
    <source>
        <strain evidence="1">KR_1_A1</strain>
    </source>
</reference>
<dbReference type="EMBL" id="WSZM01000092">
    <property type="protein sequence ID" value="KAF4043149.1"/>
    <property type="molecule type" value="Genomic_DNA"/>
</dbReference>
<proteinExistence type="predicted"/>
<dbReference type="Proteomes" id="UP000602510">
    <property type="component" value="Unassembled WGS sequence"/>
</dbReference>
<protein>
    <submittedName>
        <fullName evidence="1">Uncharacterized protein</fullName>
    </submittedName>
</protein>
<gene>
    <name evidence="1" type="ORF">GN244_ATG04628</name>
</gene>
<keyword evidence="2" id="KW-1185">Reference proteome</keyword>
<sequence>MKKFFLQQDEWAVPPQLIWSSMRRSEILQPKRGYPTLEQVTNCAKYLRRLQGTKNSIHVVRELVRKNAFDPTGDLNRAFCFEYDEDANGHAYVGKGTDSDSFVIGVSSLALITTLPLTDSRSGRPLLASRALDIQLILCPNT</sequence>
<dbReference type="AlphaFoldDB" id="A0A833T691"/>